<dbReference type="InterPro" id="IPR013130">
    <property type="entry name" value="Fe3_Rdtase_TM_dom"/>
</dbReference>
<dbReference type="PANTHER" id="PTHR47354:SF8">
    <property type="entry name" value="1,2-PHENYLACETYL-COA EPOXIDASE, SUBUNIT E"/>
    <property type="match status" value="1"/>
</dbReference>
<reference evidence="16 17" key="1">
    <citation type="submission" date="2017-10" db="EMBL/GenBank/DDBJ databases">
        <title>Sequencing the genomes of 1000 actinobacteria strains.</title>
        <authorList>
            <person name="Klenk H.-P."/>
        </authorList>
    </citation>
    <scope>NUCLEOTIDE SEQUENCE [LARGE SCALE GENOMIC DNA]</scope>
    <source>
        <strain evidence="16 17">DSM 21801</strain>
    </source>
</reference>
<evidence type="ECO:0000256" key="6">
    <source>
        <dbReference type="ARBA" id="ARBA00022723"/>
    </source>
</evidence>
<evidence type="ECO:0000256" key="7">
    <source>
        <dbReference type="ARBA" id="ARBA00022827"/>
    </source>
</evidence>
<evidence type="ECO:0000256" key="3">
    <source>
        <dbReference type="ARBA" id="ARBA00022630"/>
    </source>
</evidence>
<evidence type="ECO:0000256" key="1">
    <source>
        <dbReference type="ARBA" id="ARBA00001974"/>
    </source>
</evidence>
<keyword evidence="4 14" id="KW-0812">Transmembrane</keyword>
<evidence type="ECO:0000256" key="10">
    <source>
        <dbReference type="ARBA" id="ARBA00023004"/>
    </source>
</evidence>
<feature type="transmembrane region" description="Helical" evidence="14">
    <location>
        <begin position="75"/>
        <end position="92"/>
    </location>
</feature>
<keyword evidence="3" id="KW-0285">Flavoprotein</keyword>
<evidence type="ECO:0000256" key="13">
    <source>
        <dbReference type="SAM" id="MobiDB-lite"/>
    </source>
</evidence>
<evidence type="ECO:0000256" key="9">
    <source>
        <dbReference type="ARBA" id="ARBA00023002"/>
    </source>
</evidence>
<dbReference type="Pfam" id="PF08022">
    <property type="entry name" value="FAD_binding_8"/>
    <property type="match status" value="1"/>
</dbReference>
<feature type="region of interest" description="Disordered" evidence="13">
    <location>
        <begin position="1"/>
        <end position="21"/>
    </location>
</feature>
<proteinExistence type="predicted"/>
<keyword evidence="17" id="KW-1185">Reference proteome</keyword>
<dbReference type="GO" id="GO:0051537">
    <property type="term" value="F:2 iron, 2 sulfur cluster binding"/>
    <property type="evidence" value="ECO:0007669"/>
    <property type="project" value="UniProtKB-KW"/>
</dbReference>
<organism evidence="16 17">
    <name type="scientific">Serinibacter salmoneus</name>
    <dbReference type="NCBI Taxonomy" id="556530"/>
    <lineage>
        <taxon>Bacteria</taxon>
        <taxon>Bacillati</taxon>
        <taxon>Actinomycetota</taxon>
        <taxon>Actinomycetes</taxon>
        <taxon>Micrococcales</taxon>
        <taxon>Beutenbergiaceae</taxon>
        <taxon>Serinibacter</taxon>
    </lineage>
</organism>
<dbReference type="AlphaFoldDB" id="A0A2A9D3J5"/>
<feature type="transmembrane region" description="Helical" evidence="14">
    <location>
        <begin position="113"/>
        <end position="134"/>
    </location>
</feature>
<keyword evidence="6" id="KW-0479">Metal-binding</keyword>
<evidence type="ECO:0000256" key="12">
    <source>
        <dbReference type="ARBA" id="ARBA00023136"/>
    </source>
</evidence>
<dbReference type="GO" id="GO:0016491">
    <property type="term" value="F:oxidoreductase activity"/>
    <property type="evidence" value="ECO:0007669"/>
    <property type="project" value="UniProtKB-KW"/>
</dbReference>
<dbReference type="GO" id="GO:0016020">
    <property type="term" value="C:membrane"/>
    <property type="evidence" value="ECO:0007669"/>
    <property type="project" value="UniProtKB-SubCell"/>
</dbReference>
<evidence type="ECO:0000313" key="16">
    <source>
        <dbReference type="EMBL" id="PFG21288.1"/>
    </source>
</evidence>
<dbReference type="InterPro" id="IPR013112">
    <property type="entry name" value="FAD-bd_8"/>
</dbReference>
<dbReference type="Pfam" id="PF01794">
    <property type="entry name" value="Ferric_reduct"/>
    <property type="match status" value="1"/>
</dbReference>
<accession>A0A2A9D3J5</accession>
<evidence type="ECO:0000313" key="17">
    <source>
        <dbReference type="Proteomes" id="UP000224915"/>
    </source>
</evidence>
<dbReference type="InterPro" id="IPR017927">
    <property type="entry name" value="FAD-bd_FR_type"/>
</dbReference>
<evidence type="ECO:0000256" key="14">
    <source>
        <dbReference type="SAM" id="Phobius"/>
    </source>
</evidence>
<dbReference type="RefSeq" id="WP_098470141.1">
    <property type="nucleotide sequence ID" value="NZ_PDJD01000001.1"/>
</dbReference>
<feature type="transmembrane region" description="Helical" evidence="14">
    <location>
        <begin position="32"/>
        <end position="55"/>
    </location>
</feature>
<sequence length="480" mass="52564">MATSLAPPPHPDAAGQLSPPPVPPADNRARTWWNLAAITTIWVTSLGVVAVWVAGGGVQDLLVGGNQSLRTLGRITGLVSANLLLYQVLLMARIPLFERGFGRDALLRGHRLIGMWSFTLMMAHIVLLVLGYALPVGMNPFVQLWDMIWTYPGMLLATAGTALIILVMITSARRARRRLRYESWHLLHLYAYLGVGLAVPHMLWTGGDFLLSPVATAYWWTLWALAFASVLVFRVAVPLLRSWRHRVRVTHVEPDGVGGVRVRMKGRRMRALRVRAGQFFVFRFRSGPGWTRGHPYSVASAPGGNTMEIAVRRIGDGTHALADMPVGTRVLLEGPYGGMTGELRTGRRLLMIGAGAGITPLIALLGEQPYAPGEAVLLVRDHDPAASLGLGDIARLQRERGLVHVPLPGPRARGESGWMPRTHEAWDGPTLLRYLAPGLDRPGEWDVYLCGPDPWMASLTRDLVAAGLPREALHSESFSI</sequence>
<feature type="transmembrane region" description="Helical" evidence="14">
    <location>
        <begin position="184"/>
        <end position="205"/>
    </location>
</feature>
<comment type="cofactor">
    <cofactor evidence="1">
        <name>FAD</name>
        <dbReference type="ChEBI" id="CHEBI:57692"/>
    </cofactor>
</comment>
<dbReference type="InterPro" id="IPR039261">
    <property type="entry name" value="FNR_nucleotide-bd"/>
</dbReference>
<dbReference type="Gene3D" id="2.40.30.10">
    <property type="entry name" value="Translation factors"/>
    <property type="match status" value="1"/>
</dbReference>
<keyword evidence="10" id="KW-0408">Iron</keyword>
<evidence type="ECO:0000256" key="5">
    <source>
        <dbReference type="ARBA" id="ARBA00022714"/>
    </source>
</evidence>
<dbReference type="OrthoDB" id="9801223at2"/>
<evidence type="ECO:0000256" key="4">
    <source>
        <dbReference type="ARBA" id="ARBA00022692"/>
    </source>
</evidence>
<evidence type="ECO:0000256" key="11">
    <source>
        <dbReference type="ARBA" id="ARBA00023014"/>
    </source>
</evidence>
<dbReference type="InterPro" id="IPR050415">
    <property type="entry name" value="MRET"/>
</dbReference>
<comment type="subcellular location">
    <subcellularLocation>
        <location evidence="2">Membrane</location>
        <topology evidence="2">Multi-pass membrane protein</topology>
    </subcellularLocation>
</comment>
<name>A0A2A9D3J5_9MICO</name>
<feature type="transmembrane region" description="Helical" evidence="14">
    <location>
        <begin position="349"/>
        <end position="366"/>
    </location>
</feature>
<feature type="transmembrane region" description="Helical" evidence="14">
    <location>
        <begin position="154"/>
        <end position="172"/>
    </location>
</feature>
<keyword evidence="9" id="KW-0560">Oxidoreductase</keyword>
<evidence type="ECO:0000259" key="15">
    <source>
        <dbReference type="PROSITE" id="PS51384"/>
    </source>
</evidence>
<feature type="domain" description="FAD-binding FR-type" evidence="15">
    <location>
        <begin position="242"/>
        <end position="342"/>
    </location>
</feature>
<protein>
    <submittedName>
        <fullName evidence="16">Putative ferric reductase</fullName>
    </submittedName>
</protein>
<keyword evidence="5" id="KW-0001">2Fe-2S</keyword>
<dbReference type="SUPFAM" id="SSF63380">
    <property type="entry name" value="Riboflavin synthase domain-like"/>
    <property type="match status" value="1"/>
</dbReference>
<keyword evidence="11" id="KW-0411">Iron-sulfur</keyword>
<dbReference type="EMBL" id="PDJD01000001">
    <property type="protein sequence ID" value="PFG21288.1"/>
    <property type="molecule type" value="Genomic_DNA"/>
</dbReference>
<keyword evidence="12 14" id="KW-0472">Membrane</keyword>
<comment type="caution">
    <text evidence="16">The sequence shown here is derived from an EMBL/GenBank/DDBJ whole genome shotgun (WGS) entry which is preliminary data.</text>
</comment>
<gene>
    <name evidence="16" type="ORF">ATL40_2915</name>
</gene>
<evidence type="ECO:0000256" key="2">
    <source>
        <dbReference type="ARBA" id="ARBA00004141"/>
    </source>
</evidence>
<dbReference type="PANTHER" id="PTHR47354">
    <property type="entry name" value="NADH OXIDOREDUCTASE HCR"/>
    <property type="match status" value="1"/>
</dbReference>
<evidence type="ECO:0000256" key="8">
    <source>
        <dbReference type="ARBA" id="ARBA00022989"/>
    </source>
</evidence>
<feature type="compositionally biased region" description="Pro residues" evidence="13">
    <location>
        <begin position="1"/>
        <end position="11"/>
    </location>
</feature>
<dbReference type="Gene3D" id="3.40.50.80">
    <property type="entry name" value="Nucleotide-binding domain of ferredoxin-NADP reductase (FNR) module"/>
    <property type="match status" value="1"/>
</dbReference>
<dbReference type="GO" id="GO:0050660">
    <property type="term" value="F:flavin adenine dinucleotide binding"/>
    <property type="evidence" value="ECO:0007669"/>
    <property type="project" value="TreeGrafter"/>
</dbReference>
<dbReference type="InterPro" id="IPR017938">
    <property type="entry name" value="Riboflavin_synthase-like_b-brl"/>
</dbReference>
<keyword evidence="8 14" id="KW-1133">Transmembrane helix</keyword>
<dbReference type="GO" id="GO:0046872">
    <property type="term" value="F:metal ion binding"/>
    <property type="evidence" value="ECO:0007669"/>
    <property type="project" value="UniProtKB-KW"/>
</dbReference>
<feature type="transmembrane region" description="Helical" evidence="14">
    <location>
        <begin position="217"/>
        <end position="237"/>
    </location>
</feature>
<keyword evidence="7" id="KW-0274">FAD</keyword>
<dbReference type="PROSITE" id="PS51384">
    <property type="entry name" value="FAD_FR"/>
    <property type="match status" value="1"/>
</dbReference>
<dbReference type="Proteomes" id="UP000224915">
    <property type="component" value="Unassembled WGS sequence"/>
</dbReference>
<dbReference type="SUPFAM" id="SSF52343">
    <property type="entry name" value="Ferredoxin reductase-like, C-terminal NADP-linked domain"/>
    <property type="match status" value="1"/>
</dbReference>